<dbReference type="EMBL" id="JAUSVK010000001">
    <property type="protein sequence ID" value="MDQ0396133.1"/>
    <property type="molecule type" value="Genomic_DNA"/>
</dbReference>
<evidence type="ECO:0000313" key="2">
    <source>
        <dbReference type="EMBL" id="MDQ0396133.1"/>
    </source>
</evidence>
<reference evidence="2 3" key="1">
    <citation type="submission" date="2023-07" db="EMBL/GenBank/DDBJ databases">
        <title>Genomic Encyclopedia of Type Strains, Phase IV (KMG-IV): sequencing the most valuable type-strain genomes for metagenomic binning, comparative biology and taxonomic classification.</title>
        <authorList>
            <person name="Goeker M."/>
        </authorList>
    </citation>
    <scope>NUCLEOTIDE SEQUENCE [LARGE SCALE GENOMIC DNA]</scope>
    <source>
        <strain evidence="2 3">DSM 5896</strain>
    </source>
</reference>
<protein>
    <recommendedName>
        <fullName evidence="1">N,N-dimethylformamidase alpha subunit domain-containing protein</fullName>
    </recommendedName>
</protein>
<proteinExistence type="predicted"/>
<feature type="domain" description="N,N-dimethylformamidase alpha subunit" evidence="1">
    <location>
        <begin position="19"/>
        <end position="122"/>
    </location>
</feature>
<dbReference type="Pfam" id="PF26354">
    <property type="entry name" value="DMF_alpha"/>
    <property type="match status" value="1"/>
</dbReference>
<dbReference type="Proteomes" id="UP001237448">
    <property type="component" value="Unassembled WGS sequence"/>
</dbReference>
<organism evidence="2 3">
    <name type="scientific">Labrys monachus</name>
    <dbReference type="NCBI Taxonomy" id="217067"/>
    <lineage>
        <taxon>Bacteria</taxon>
        <taxon>Pseudomonadati</taxon>
        <taxon>Pseudomonadota</taxon>
        <taxon>Alphaproteobacteria</taxon>
        <taxon>Hyphomicrobiales</taxon>
        <taxon>Xanthobacteraceae</taxon>
        <taxon>Labrys</taxon>
    </lineage>
</organism>
<evidence type="ECO:0000313" key="3">
    <source>
        <dbReference type="Proteomes" id="UP001237448"/>
    </source>
</evidence>
<evidence type="ECO:0000259" key="1">
    <source>
        <dbReference type="Pfam" id="PF26354"/>
    </source>
</evidence>
<dbReference type="RefSeq" id="WP_307435938.1">
    <property type="nucleotide sequence ID" value="NZ_JAUSVK010000001.1"/>
</dbReference>
<keyword evidence="3" id="KW-1185">Reference proteome</keyword>
<dbReference type="InterPro" id="IPR058713">
    <property type="entry name" value="DMF_alpha_dom"/>
</dbReference>
<gene>
    <name evidence="2" type="ORF">J3R73_005925</name>
</gene>
<accession>A0ABU0FNE2</accession>
<comment type="caution">
    <text evidence="2">The sequence shown here is derived from an EMBL/GenBank/DDBJ whole genome shotgun (WGS) entry which is preliminary data.</text>
</comment>
<sequence length="126" mass="14677">MSEMAAPSADDQTDRDVVYRAYFDKMTRTYLRRLVDDGLIEEHRRRPVGRHSEALGRVLAYFRRLPASRQYLLHRLADGRYRIMAMTRAARDRPEDGEGAVFDTLEAAYHGVFLRKVKDLMELDNG</sequence>
<name>A0ABU0FNE2_9HYPH</name>